<reference evidence="1 2" key="1">
    <citation type="journal article" date="2010" name="Nature">
        <title>The Ectocarpus genome and the independent evolution of multicellularity in brown algae.</title>
        <authorList>
            <person name="Cock J.M."/>
            <person name="Sterck L."/>
            <person name="Rouze P."/>
            <person name="Scornet D."/>
            <person name="Allen A.E."/>
            <person name="Amoutzias G."/>
            <person name="Anthouard V."/>
            <person name="Artiguenave F."/>
            <person name="Aury J.M."/>
            <person name="Badger J.H."/>
            <person name="Beszteri B."/>
            <person name="Billiau K."/>
            <person name="Bonnet E."/>
            <person name="Bothwell J.H."/>
            <person name="Bowler C."/>
            <person name="Boyen C."/>
            <person name="Brownlee C."/>
            <person name="Carrano C.J."/>
            <person name="Charrier B."/>
            <person name="Cho G.Y."/>
            <person name="Coelho S.M."/>
            <person name="Collen J."/>
            <person name="Corre E."/>
            <person name="Da Silva C."/>
            <person name="Delage L."/>
            <person name="Delaroque N."/>
            <person name="Dittami S.M."/>
            <person name="Doulbeau S."/>
            <person name="Elias M."/>
            <person name="Farnham G."/>
            <person name="Gachon C.M."/>
            <person name="Gschloessl B."/>
            <person name="Heesch S."/>
            <person name="Jabbari K."/>
            <person name="Jubin C."/>
            <person name="Kawai H."/>
            <person name="Kimura K."/>
            <person name="Kloareg B."/>
            <person name="Kupper F.C."/>
            <person name="Lang D."/>
            <person name="Le Bail A."/>
            <person name="Leblanc C."/>
            <person name="Lerouge P."/>
            <person name="Lohr M."/>
            <person name="Lopez P.J."/>
            <person name="Martens C."/>
            <person name="Maumus F."/>
            <person name="Michel G."/>
            <person name="Miranda-Saavedra D."/>
            <person name="Morales J."/>
            <person name="Moreau H."/>
            <person name="Motomura T."/>
            <person name="Nagasato C."/>
            <person name="Napoli C.A."/>
            <person name="Nelson D.R."/>
            <person name="Nyvall-Collen P."/>
            <person name="Peters A.F."/>
            <person name="Pommier C."/>
            <person name="Potin P."/>
            <person name="Poulain J."/>
            <person name="Quesneville H."/>
            <person name="Read B."/>
            <person name="Rensing S.A."/>
            <person name="Ritter A."/>
            <person name="Rousvoal S."/>
            <person name="Samanta M."/>
            <person name="Samson G."/>
            <person name="Schroeder D.C."/>
            <person name="Segurens B."/>
            <person name="Strittmatter M."/>
            <person name="Tonon T."/>
            <person name="Tregear J.W."/>
            <person name="Valentin K."/>
            <person name="von Dassow P."/>
            <person name="Yamagishi T."/>
            <person name="Van de Peer Y."/>
            <person name="Wincker P."/>
        </authorList>
    </citation>
    <scope>NUCLEOTIDE SEQUENCE [LARGE SCALE GENOMIC DNA]</scope>
    <source>
        <strain evidence="2">Ec32 / CCAP1310/4</strain>
    </source>
</reference>
<organism evidence="1 2">
    <name type="scientific">Ectocarpus siliculosus</name>
    <name type="common">Brown alga</name>
    <name type="synonym">Conferva siliculosa</name>
    <dbReference type="NCBI Taxonomy" id="2880"/>
    <lineage>
        <taxon>Eukaryota</taxon>
        <taxon>Sar</taxon>
        <taxon>Stramenopiles</taxon>
        <taxon>Ochrophyta</taxon>
        <taxon>PX clade</taxon>
        <taxon>Phaeophyceae</taxon>
        <taxon>Ectocarpales</taxon>
        <taxon>Ectocarpaceae</taxon>
        <taxon>Ectocarpus</taxon>
    </lineage>
</organism>
<dbReference type="Pfam" id="PF13578">
    <property type="entry name" value="Methyltransf_24"/>
    <property type="match status" value="1"/>
</dbReference>
<accession>D7FK29</accession>
<evidence type="ECO:0000313" key="2">
    <source>
        <dbReference type="Proteomes" id="UP000002630"/>
    </source>
</evidence>
<evidence type="ECO:0000313" key="1">
    <source>
        <dbReference type="EMBL" id="CBJ29239.1"/>
    </source>
</evidence>
<dbReference type="SUPFAM" id="SSF53335">
    <property type="entry name" value="S-adenosyl-L-methionine-dependent methyltransferases"/>
    <property type="match status" value="1"/>
</dbReference>
<dbReference type="InParanoid" id="D7FK29"/>
<dbReference type="InterPro" id="IPR029063">
    <property type="entry name" value="SAM-dependent_MTases_sf"/>
</dbReference>
<proteinExistence type="predicted"/>
<dbReference type="AlphaFoldDB" id="D7FK29"/>
<keyword evidence="2" id="KW-1185">Reference proteome</keyword>
<name>D7FK29_ECTSI</name>
<protein>
    <recommendedName>
        <fullName evidence="3">Class I SAM-dependent methyltransferase</fullName>
    </recommendedName>
</protein>
<evidence type="ECO:0008006" key="3">
    <source>
        <dbReference type="Google" id="ProtNLM"/>
    </source>
</evidence>
<dbReference type="EMBL" id="FN648001">
    <property type="protein sequence ID" value="CBJ29239.1"/>
    <property type="molecule type" value="Genomic_DNA"/>
</dbReference>
<dbReference type="EMBL" id="FN649747">
    <property type="protein sequence ID" value="CBJ29239.1"/>
    <property type="molecule type" value="Genomic_DNA"/>
</dbReference>
<dbReference type="eggNOG" id="ENOG502S6WK">
    <property type="taxonomic scope" value="Eukaryota"/>
</dbReference>
<dbReference type="Proteomes" id="UP000002630">
    <property type="component" value="Linkage Group LG22"/>
</dbReference>
<dbReference type="Gene3D" id="3.40.50.150">
    <property type="entry name" value="Vaccinia Virus protein VP39"/>
    <property type="match status" value="1"/>
</dbReference>
<sequence length="278" mass="30953">MVLKEGVQSQMTRTRQRQCSAVIAEGCREAGVSDEHAISITTQWKMEKLKAWRLEQNRTGLVLNPSLKSVFQRFFGGMAGLAEEQPFHVLETGSWQGESASWIAEHILKHPESILVCLDTWNGSPPPENSGYEMAAIEDRFRSNMARVPNGDRVVAFKGTSLESLANILASGLDSRFDAVFLDGSHEMKNVLRDALLSFRMLKVGGVMIFDDYWMRGVAHATAAFEEALGDYLEVLHRDETHLVVTKAANERFSTHGSELLLGDSSRLQKLTSRNPTA</sequence>
<dbReference type="OrthoDB" id="2014201at2759"/>
<gene>
    <name evidence="1" type="ORF">Esi_0140_0011</name>
</gene>